<feature type="transmembrane region" description="Helical" evidence="1">
    <location>
        <begin position="77"/>
        <end position="95"/>
    </location>
</feature>
<evidence type="ECO:0000313" key="3">
    <source>
        <dbReference type="Proteomes" id="UP001054837"/>
    </source>
</evidence>
<comment type="caution">
    <text evidence="2">The sequence shown here is derived from an EMBL/GenBank/DDBJ whole genome shotgun (WGS) entry which is preliminary data.</text>
</comment>
<proteinExistence type="predicted"/>
<reference evidence="2 3" key="1">
    <citation type="submission" date="2021-06" db="EMBL/GenBank/DDBJ databases">
        <title>Caerostris darwini draft genome.</title>
        <authorList>
            <person name="Kono N."/>
            <person name="Arakawa K."/>
        </authorList>
    </citation>
    <scope>NUCLEOTIDE SEQUENCE [LARGE SCALE GENOMIC DNA]</scope>
</reference>
<dbReference type="EMBL" id="BPLQ01004379">
    <property type="protein sequence ID" value="GIY07707.1"/>
    <property type="molecule type" value="Genomic_DNA"/>
</dbReference>
<sequence length="110" mass="13241">MYMMVLLPCLEYSIPHQHFSFYSLNLSLNCLHYPFMNTLKKYDVLRDLELYHSSRKEELKKLSPTRWIERHESIMLWWNYSILLFMALALVASYGKIGTQFISIRPFAKE</sequence>
<keyword evidence="1" id="KW-1133">Transmembrane helix</keyword>
<protein>
    <submittedName>
        <fullName evidence="2">Uncharacterized protein</fullName>
    </submittedName>
</protein>
<organism evidence="2 3">
    <name type="scientific">Caerostris darwini</name>
    <dbReference type="NCBI Taxonomy" id="1538125"/>
    <lineage>
        <taxon>Eukaryota</taxon>
        <taxon>Metazoa</taxon>
        <taxon>Ecdysozoa</taxon>
        <taxon>Arthropoda</taxon>
        <taxon>Chelicerata</taxon>
        <taxon>Arachnida</taxon>
        <taxon>Araneae</taxon>
        <taxon>Araneomorphae</taxon>
        <taxon>Entelegynae</taxon>
        <taxon>Araneoidea</taxon>
        <taxon>Araneidae</taxon>
        <taxon>Caerostris</taxon>
    </lineage>
</organism>
<keyword evidence="3" id="KW-1185">Reference proteome</keyword>
<keyword evidence="1" id="KW-0472">Membrane</keyword>
<name>A0AAV4QHJ4_9ARAC</name>
<dbReference type="Proteomes" id="UP001054837">
    <property type="component" value="Unassembled WGS sequence"/>
</dbReference>
<dbReference type="AlphaFoldDB" id="A0AAV4QHJ4"/>
<keyword evidence="1" id="KW-0812">Transmembrane</keyword>
<evidence type="ECO:0000313" key="2">
    <source>
        <dbReference type="EMBL" id="GIY07707.1"/>
    </source>
</evidence>
<accession>A0AAV4QHJ4</accession>
<evidence type="ECO:0000256" key="1">
    <source>
        <dbReference type="SAM" id="Phobius"/>
    </source>
</evidence>
<gene>
    <name evidence="2" type="ORF">CDAR_26601</name>
</gene>